<evidence type="ECO:0000256" key="1">
    <source>
        <dbReference type="SAM" id="MobiDB-lite"/>
    </source>
</evidence>
<accession>A0A7L4ZTB6</accession>
<dbReference type="RefSeq" id="WP_151077576.1">
    <property type="nucleotide sequence ID" value="NZ_CP047647.1"/>
</dbReference>
<dbReference type="Proteomes" id="UP000326380">
    <property type="component" value="Unassembled WGS sequence"/>
</dbReference>
<sequence>MKAKEILAGLYTAAQCTDIADCNLVIDTIWERLRAIGDGLSTPSAFPLVSKRFQACYDKRESFCPNYCNRYVNGEIDGNGNEIASPSSESELVSSDMNKETEQPAAPAPAPKKDTTPKPVRFVLIARSGGAVAGFKSGSLRKAISAVNAEYDLTPKLQYNRVLRAFQETQLYADAHLVGETLDGRSSADVVPKSSYIVSLFYA</sequence>
<reference evidence="2 3" key="1">
    <citation type="submission" date="2019-09" db="EMBL/GenBank/DDBJ databases">
        <title>Genome sequence of Hymenobacter sp. M3.</title>
        <authorList>
            <person name="Srinivasan S."/>
        </authorList>
    </citation>
    <scope>NUCLEOTIDE SEQUENCE [LARGE SCALE GENOMIC DNA]</scope>
    <source>
        <strain evidence="2 3">M3</strain>
    </source>
</reference>
<dbReference type="EMBL" id="VTWU01000001">
    <property type="protein sequence ID" value="KAA9339875.1"/>
    <property type="molecule type" value="Genomic_DNA"/>
</dbReference>
<evidence type="ECO:0000313" key="2">
    <source>
        <dbReference type="EMBL" id="KAA9339875.1"/>
    </source>
</evidence>
<evidence type="ECO:0000313" key="3">
    <source>
        <dbReference type="Proteomes" id="UP000326380"/>
    </source>
</evidence>
<comment type="caution">
    <text evidence="2">The sequence shown here is derived from an EMBL/GenBank/DDBJ whole genome shotgun (WGS) entry which is preliminary data.</text>
</comment>
<protein>
    <submittedName>
        <fullName evidence="2">Uncharacterized protein</fullName>
    </submittedName>
</protein>
<name>A0A7L4ZTB6_9BACT</name>
<feature type="region of interest" description="Disordered" evidence="1">
    <location>
        <begin position="79"/>
        <end position="116"/>
    </location>
</feature>
<keyword evidence="3" id="KW-1185">Reference proteome</keyword>
<gene>
    <name evidence="2" type="ORF">F0P96_04460</name>
</gene>
<organism evidence="2 3">
    <name type="scientific">Hymenobacter busanensis</name>
    <dbReference type="NCBI Taxonomy" id="2607656"/>
    <lineage>
        <taxon>Bacteria</taxon>
        <taxon>Pseudomonadati</taxon>
        <taxon>Bacteroidota</taxon>
        <taxon>Cytophagia</taxon>
        <taxon>Cytophagales</taxon>
        <taxon>Hymenobacteraceae</taxon>
        <taxon>Hymenobacter</taxon>
    </lineage>
</organism>
<dbReference type="AlphaFoldDB" id="A0A7L4ZTB6"/>
<feature type="compositionally biased region" description="Low complexity" evidence="1">
    <location>
        <begin position="85"/>
        <end position="95"/>
    </location>
</feature>
<proteinExistence type="predicted"/>